<dbReference type="RefSeq" id="WP_161747213.1">
    <property type="nucleotide sequence ID" value="NZ_JAAAMV010000037.1"/>
</dbReference>
<keyword evidence="4 6" id="KW-1133">Transmembrane helix</keyword>
<feature type="transmembrane region" description="Helical" evidence="6">
    <location>
        <begin position="12"/>
        <end position="30"/>
    </location>
</feature>
<evidence type="ECO:0000256" key="4">
    <source>
        <dbReference type="ARBA" id="ARBA00022989"/>
    </source>
</evidence>
<reference evidence="8 9" key="1">
    <citation type="submission" date="2020-01" db="EMBL/GenBank/DDBJ databases">
        <title>Paenibacillus soybeanensis sp. nov. isolated from the nodules of soybean (Glycine max(L.) Merr).</title>
        <authorList>
            <person name="Wang H."/>
        </authorList>
    </citation>
    <scope>NUCLEOTIDE SEQUENCE [LARGE SCALE GENOMIC DNA]</scope>
    <source>
        <strain evidence="8 9">T1</strain>
    </source>
</reference>
<evidence type="ECO:0000256" key="2">
    <source>
        <dbReference type="ARBA" id="ARBA00022475"/>
    </source>
</evidence>
<evidence type="ECO:0000313" key="8">
    <source>
        <dbReference type="EMBL" id="NBD28194.1"/>
    </source>
</evidence>
<name>A0ABW9XZN6_9BACL</name>
<proteinExistence type="predicted"/>
<sequence>MKLSLKRLIAYWLDFVILAVVLVGVQLLLYTVTSGFPFDYFDKGFEIESWVVLSMSLPVWAYFISFEKARRQTLGKRLLKLVVVDERKSTLSFVQALGRTFVRLLPWELTHLIILVPDPWWDVEEPSNQALIFIPNLLIVAYIVVLFANKGRRGIHDYVARTKVKEL</sequence>
<accession>A0ABW9XZN6</accession>
<dbReference type="PANTHER" id="PTHR36115">
    <property type="entry name" value="PROLINE-RICH ANTIGEN HOMOLOG-RELATED"/>
    <property type="match status" value="1"/>
</dbReference>
<comment type="subcellular location">
    <subcellularLocation>
        <location evidence="1">Cell membrane</location>
        <topology evidence="1">Multi-pass membrane protein</topology>
    </subcellularLocation>
</comment>
<protein>
    <submittedName>
        <fullName evidence="8">RDD family protein</fullName>
    </submittedName>
</protein>
<organism evidence="8 9">
    <name type="scientific">Paenibacillus glycinis</name>
    <dbReference type="NCBI Taxonomy" id="2697035"/>
    <lineage>
        <taxon>Bacteria</taxon>
        <taxon>Bacillati</taxon>
        <taxon>Bacillota</taxon>
        <taxon>Bacilli</taxon>
        <taxon>Bacillales</taxon>
        <taxon>Paenibacillaceae</taxon>
        <taxon>Paenibacillus</taxon>
    </lineage>
</organism>
<dbReference type="EMBL" id="JAAAMV010000037">
    <property type="protein sequence ID" value="NBD28194.1"/>
    <property type="molecule type" value="Genomic_DNA"/>
</dbReference>
<dbReference type="PANTHER" id="PTHR36115:SF4">
    <property type="entry name" value="MEMBRANE PROTEIN"/>
    <property type="match status" value="1"/>
</dbReference>
<comment type="caution">
    <text evidence="8">The sequence shown here is derived from an EMBL/GenBank/DDBJ whole genome shotgun (WGS) entry which is preliminary data.</text>
</comment>
<keyword evidence="9" id="KW-1185">Reference proteome</keyword>
<evidence type="ECO:0000256" key="6">
    <source>
        <dbReference type="SAM" id="Phobius"/>
    </source>
</evidence>
<gene>
    <name evidence="8" type="ORF">GT019_30380</name>
</gene>
<evidence type="ECO:0000256" key="3">
    <source>
        <dbReference type="ARBA" id="ARBA00022692"/>
    </source>
</evidence>
<dbReference type="Proteomes" id="UP000665561">
    <property type="component" value="Unassembled WGS sequence"/>
</dbReference>
<evidence type="ECO:0000256" key="5">
    <source>
        <dbReference type="ARBA" id="ARBA00023136"/>
    </source>
</evidence>
<evidence type="ECO:0000313" key="9">
    <source>
        <dbReference type="Proteomes" id="UP000665561"/>
    </source>
</evidence>
<keyword evidence="5 6" id="KW-0472">Membrane</keyword>
<evidence type="ECO:0000259" key="7">
    <source>
        <dbReference type="Pfam" id="PF06271"/>
    </source>
</evidence>
<feature type="transmembrane region" description="Helical" evidence="6">
    <location>
        <begin position="129"/>
        <end position="148"/>
    </location>
</feature>
<feature type="transmembrane region" description="Helical" evidence="6">
    <location>
        <begin position="50"/>
        <end position="69"/>
    </location>
</feature>
<dbReference type="InterPro" id="IPR051791">
    <property type="entry name" value="Pra-immunoreactive"/>
</dbReference>
<evidence type="ECO:0000256" key="1">
    <source>
        <dbReference type="ARBA" id="ARBA00004651"/>
    </source>
</evidence>
<dbReference type="Pfam" id="PF06271">
    <property type="entry name" value="RDD"/>
    <property type="match status" value="1"/>
</dbReference>
<dbReference type="InterPro" id="IPR010432">
    <property type="entry name" value="RDD"/>
</dbReference>
<keyword evidence="3 6" id="KW-0812">Transmembrane</keyword>
<feature type="domain" description="RDD" evidence="7">
    <location>
        <begin position="6"/>
        <end position="160"/>
    </location>
</feature>
<keyword evidence="2" id="KW-1003">Cell membrane</keyword>